<dbReference type="Proteomes" id="UP001293718">
    <property type="component" value="Unassembled WGS sequence"/>
</dbReference>
<dbReference type="RefSeq" id="WP_322466683.1">
    <property type="nucleotide sequence ID" value="NZ_JAXOJX010000032.1"/>
</dbReference>
<keyword evidence="2" id="KW-1185">Reference proteome</keyword>
<name>A0ABU5IHN5_9BURK</name>
<evidence type="ECO:0000313" key="1">
    <source>
        <dbReference type="EMBL" id="MDZ5458656.1"/>
    </source>
</evidence>
<dbReference type="EMBL" id="JAXOJX010000032">
    <property type="protein sequence ID" value="MDZ5458656.1"/>
    <property type="molecule type" value="Genomic_DNA"/>
</dbReference>
<accession>A0ABU5IHN5</accession>
<gene>
    <name evidence="1" type="ORF">SM757_18920</name>
</gene>
<organism evidence="1 2">
    <name type="scientific">Azohydromonas lata</name>
    <dbReference type="NCBI Taxonomy" id="45677"/>
    <lineage>
        <taxon>Bacteria</taxon>
        <taxon>Pseudomonadati</taxon>
        <taxon>Pseudomonadota</taxon>
        <taxon>Betaproteobacteria</taxon>
        <taxon>Burkholderiales</taxon>
        <taxon>Sphaerotilaceae</taxon>
        <taxon>Azohydromonas</taxon>
    </lineage>
</organism>
<evidence type="ECO:0000313" key="2">
    <source>
        <dbReference type="Proteomes" id="UP001293718"/>
    </source>
</evidence>
<protein>
    <submittedName>
        <fullName evidence="1">Uncharacterized protein</fullName>
    </submittedName>
</protein>
<sequence length="219" mass="24174">MKQTFSGSLANGELSHWKEILQQWCNLIEQWCVVATPDRPWWHLEISNAGLISTAAIQCGHASLVESAVSKTGNKNSRSDLWIKFSQPLDSLIFNTEEFIELKISVVHGKKVNLSGHNNAIKDAIAVDWPCRAKIAACIFIVKPDDRGSEIYFQEVVTDVQRKTNAEAIAWSFPSAARDIPASTGIFEPGIILTLKLVGHQTAKEYCSHALAGNLESTN</sequence>
<reference evidence="1 2" key="1">
    <citation type="submission" date="2023-11" db="EMBL/GenBank/DDBJ databases">
        <title>Draft genome of Azohydromonas lata strain H1 (DSM1123), a polyhydroxyalkanoate producer.</title>
        <authorList>
            <person name="Traversa D."/>
            <person name="D'Addabbo P."/>
            <person name="Pazzani C."/>
            <person name="Manzari C."/>
            <person name="Chiara M."/>
            <person name="Scrascia M."/>
        </authorList>
    </citation>
    <scope>NUCLEOTIDE SEQUENCE [LARGE SCALE GENOMIC DNA]</scope>
    <source>
        <strain evidence="1 2">H1</strain>
    </source>
</reference>
<comment type="caution">
    <text evidence="1">The sequence shown here is derived from an EMBL/GenBank/DDBJ whole genome shotgun (WGS) entry which is preliminary data.</text>
</comment>
<proteinExistence type="predicted"/>